<evidence type="ECO:0000256" key="1">
    <source>
        <dbReference type="SAM" id="MobiDB-lite"/>
    </source>
</evidence>
<feature type="compositionally biased region" description="Polar residues" evidence="1">
    <location>
        <begin position="102"/>
        <end position="111"/>
    </location>
</feature>
<evidence type="ECO:0000313" key="4">
    <source>
        <dbReference type="Proteomes" id="UP001497522"/>
    </source>
</evidence>
<evidence type="ECO:0000313" key="3">
    <source>
        <dbReference type="EMBL" id="CAK9858676.1"/>
    </source>
</evidence>
<sequence length="157" mass="17061">MINLAMSIVLVYRSSACDAQQQQQQPRAANAKDFRWPIAAQVQRPLLVIGQGPVATRPMTYAVGNRTAEGDSSGRSPRKVQWHVHVGKGTANISEAGRGAAKSSTVWSSSLARDKWPPLSSSVPRGKRNRKRFPEADRLPAKSTGHIGRHRLGTSGQ</sequence>
<accession>A0ABP1A807</accession>
<organism evidence="3 4">
    <name type="scientific">Sphagnum jensenii</name>
    <dbReference type="NCBI Taxonomy" id="128206"/>
    <lineage>
        <taxon>Eukaryota</taxon>
        <taxon>Viridiplantae</taxon>
        <taxon>Streptophyta</taxon>
        <taxon>Embryophyta</taxon>
        <taxon>Bryophyta</taxon>
        <taxon>Sphagnophytina</taxon>
        <taxon>Sphagnopsida</taxon>
        <taxon>Sphagnales</taxon>
        <taxon>Sphagnaceae</taxon>
        <taxon>Sphagnum</taxon>
    </lineage>
</organism>
<keyword evidence="2" id="KW-0732">Signal</keyword>
<gene>
    <name evidence="3" type="ORF">CSSPJE1EN2_LOCUS1671</name>
</gene>
<dbReference type="Proteomes" id="UP001497522">
    <property type="component" value="Chromosome 1"/>
</dbReference>
<keyword evidence="4" id="KW-1185">Reference proteome</keyword>
<proteinExistence type="predicted"/>
<feature type="chain" id="PRO_5047003880" description="Secreted protein" evidence="2">
    <location>
        <begin position="20"/>
        <end position="157"/>
    </location>
</feature>
<dbReference type="EMBL" id="OZ023702">
    <property type="protein sequence ID" value="CAK9858676.1"/>
    <property type="molecule type" value="Genomic_DNA"/>
</dbReference>
<feature type="signal peptide" evidence="2">
    <location>
        <begin position="1"/>
        <end position="19"/>
    </location>
</feature>
<reference evidence="3 4" key="1">
    <citation type="submission" date="2024-03" db="EMBL/GenBank/DDBJ databases">
        <authorList>
            <consortium name="ELIXIR-Norway"/>
            <consortium name="Elixir Norway"/>
        </authorList>
    </citation>
    <scope>NUCLEOTIDE SEQUENCE [LARGE SCALE GENOMIC DNA]</scope>
</reference>
<protein>
    <recommendedName>
        <fullName evidence="5">Secreted protein</fullName>
    </recommendedName>
</protein>
<feature type="compositionally biased region" description="Basic residues" evidence="1">
    <location>
        <begin position="147"/>
        <end position="157"/>
    </location>
</feature>
<evidence type="ECO:0000256" key="2">
    <source>
        <dbReference type="SAM" id="SignalP"/>
    </source>
</evidence>
<feature type="region of interest" description="Disordered" evidence="1">
    <location>
        <begin position="90"/>
        <end position="157"/>
    </location>
</feature>
<evidence type="ECO:0008006" key="5">
    <source>
        <dbReference type="Google" id="ProtNLM"/>
    </source>
</evidence>
<name>A0ABP1A807_9BRYO</name>